<dbReference type="FunFam" id="3.40.50.920:FF:000007">
    <property type="entry name" value="Pyruvate:ferredoxin (Flavodoxin) oxidoreductase"/>
    <property type="match status" value="1"/>
</dbReference>
<evidence type="ECO:0000313" key="15">
    <source>
        <dbReference type="Proteomes" id="UP000228947"/>
    </source>
</evidence>
<keyword evidence="5 9" id="KW-0249">Electron transport</keyword>
<dbReference type="SUPFAM" id="SSF53323">
    <property type="entry name" value="Pyruvate-ferredoxin oxidoreductase, PFOR, domain III"/>
    <property type="match status" value="1"/>
</dbReference>
<evidence type="ECO:0000256" key="8">
    <source>
        <dbReference type="ARBA" id="ARBA00023014"/>
    </source>
</evidence>
<dbReference type="PANTHER" id="PTHR32154">
    <property type="entry name" value="PYRUVATE-FLAVODOXIN OXIDOREDUCTASE-RELATED"/>
    <property type="match status" value="1"/>
</dbReference>
<dbReference type="Pfam" id="PF12838">
    <property type="entry name" value="Fer4_7"/>
    <property type="match status" value="1"/>
</dbReference>
<dbReference type="SMART" id="SM00890">
    <property type="entry name" value="EKR"/>
    <property type="match status" value="1"/>
</dbReference>
<evidence type="ECO:0000256" key="6">
    <source>
        <dbReference type="ARBA" id="ARBA00023002"/>
    </source>
</evidence>
<dbReference type="GO" id="GO:0006979">
    <property type="term" value="P:response to oxidative stress"/>
    <property type="evidence" value="ECO:0007669"/>
    <property type="project" value="TreeGrafter"/>
</dbReference>
<reference evidence="14 15" key="1">
    <citation type="submission" date="2017-11" db="EMBL/GenBank/DDBJ databases">
        <title>Evolution of Phototrophy in the Chloroflexi Phylum Driven by Horizontal Gene Transfer.</title>
        <authorList>
            <person name="Ward L.M."/>
            <person name="Hemp J."/>
            <person name="Shih P.M."/>
            <person name="Mcglynn S.E."/>
            <person name="Fischer W."/>
        </authorList>
    </citation>
    <scope>NUCLEOTIDE SEQUENCE [LARGE SCALE GENOMIC DNA]</scope>
    <source>
        <strain evidence="14">CP1_1M</strain>
    </source>
</reference>
<dbReference type="InterPro" id="IPR009014">
    <property type="entry name" value="Transketo_C/PFOR_II"/>
</dbReference>
<dbReference type="PROSITE" id="PS00198">
    <property type="entry name" value="4FE4S_FER_1"/>
    <property type="match status" value="1"/>
</dbReference>
<dbReference type="InterPro" id="IPR019456">
    <property type="entry name" value="Pyrv-flavodox_OxRtase_EKR"/>
</dbReference>
<keyword evidence="7 12" id="KW-0408">Iron</keyword>
<evidence type="ECO:0000256" key="12">
    <source>
        <dbReference type="PIRSR" id="PIRSR000159-50"/>
    </source>
</evidence>
<dbReference type="PIRSF" id="PIRSF000159">
    <property type="entry name" value="NifJ"/>
    <property type="match status" value="1"/>
</dbReference>
<dbReference type="CDD" id="cd03377">
    <property type="entry name" value="TPP_PFOR_PNO"/>
    <property type="match status" value="1"/>
</dbReference>
<feature type="binding site" evidence="12">
    <location>
        <position position="690"/>
    </location>
    <ligand>
        <name>[4Fe-4S] cluster</name>
        <dbReference type="ChEBI" id="CHEBI:49883"/>
        <label>1</label>
    </ligand>
</feature>
<dbReference type="InterPro" id="IPR029061">
    <property type="entry name" value="THDP-binding"/>
</dbReference>
<dbReference type="InterPro" id="IPR019752">
    <property type="entry name" value="Pyrv/ketoisovalerate_OxRed_cat"/>
</dbReference>
<name>A0A2M8Q084_9CHLR</name>
<feature type="binding site" evidence="10">
    <location>
        <begin position="969"/>
        <end position="972"/>
    </location>
    <ligand>
        <name>thiamine diphosphate</name>
        <dbReference type="ChEBI" id="CHEBI:58937"/>
    </ligand>
</feature>
<evidence type="ECO:0000256" key="5">
    <source>
        <dbReference type="ARBA" id="ARBA00022982"/>
    </source>
</evidence>
<feature type="site" description="Important for catalytic activity" evidence="11">
    <location>
        <position position="113"/>
    </location>
</feature>
<dbReference type="CDD" id="cd07034">
    <property type="entry name" value="TPP_PYR_PFOR_IOR-alpha_like"/>
    <property type="match status" value="1"/>
</dbReference>
<feature type="binding site" evidence="12">
    <location>
        <position position="746"/>
    </location>
    <ligand>
        <name>[4Fe-4S] cluster</name>
        <dbReference type="ChEBI" id="CHEBI:49883"/>
        <label>2</label>
    </ligand>
</feature>
<dbReference type="EMBL" id="PGTL01000003">
    <property type="protein sequence ID" value="PJF43214.1"/>
    <property type="molecule type" value="Genomic_DNA"/>
</dbReference>
<dbReference type="InterPro" id="IPR002869">
    <property type="entry name" value="Pyrv_flavodox_OxRed_cen"/>
</dbReference>
<keyword evidence="14" id="KW-0670">Pyruvate</keyword>
<feature type="binding site" evidence="12">
    <location>
        <position position="823"/>
    </location>
    <ligand>
        <name>[4Fe-4S] cluster</name>
        <dbReference type="ChEBI" id="CHEBI:49883"/>
        <label>3</label>
    </ligand>
</feature>
<accession>A0A2M8Q084</accession>
<evidence type="ECO:0000256" key="10">
    <source>
        <dbReference type="PIRSR" id="PIRSR000159-1"/>
    </source>
</evidence>
<feature type="binding site" evidence="12">
    <location>
        <position position="1078"/>
    </location>
    <ligand>
        <name>[4Fe-4S] cluster</name>
        <dbReference type="ChEBI" id="CHEBI:49883"/>
        <label>3</label>
    </ligand>
</feature>
<dbReference type="InterPro" id="IPR002880">
    <property type="entry name" value="Pyrv_Fd/Flavodoxin_OxRdtase_N"/>
</dbReference>
<feature type="site" description="Important for catalytic activity" evidence="11">
    <location>
        <position position="1003"/>
    </location>
</feature>
<proteinExistence type="inferred from homology"/>
<dbReference type="NCBIfam" id="TIGR02176">
    <property type="entry name" value="pyruv_ox_red"/>
    <property type="match status" value="1"/>
</dbReference>
<feature type="binding site" evidence="10">
    <location>
        <position position="63"/>
    </location>
    <ligand>
        <name>thiamine diphosphate</name>
        <dbReference type="ChEBI" id="CHEBI:58937"/>
    </ligand>
</feature>
<feature type="binding site" evidence="12">
    <location>
        <position position="848"/>
    </location>
    <ligand>
        <name>[4Fe-4S] cluster</name>
        <dbReference type="ChEBI" id="CHEBI:49883"/>
        <label>3</label>
    </ligand>
</feature>
<evidence type="ECO:0000256" key="7">
    <source>
        <dbReference type="ARBA" id="ARBA00023004"/>
    </source>
</evidence>
<keyword evidence="4 12" id="KW-0479">Metal-binding</keyword>
<dbReference type="GO" id="GO:0030976">
    <property type="term" value="F:thiamine pyrophosphate binding"/>
    <property type="evidence" value="ECO:0007669"/>
    <property type="project" value="InterPro"/>
</dbReference>
<dbReference type="SUPFAM" id="SSF52922">
    <property type="entry name" value="TK C-terminal domain-like"/>
    <property type="match status" value="1"/>
</dbReference>
<evidence type="ECO:0000259" key="13">
    <source>
        <dbReference type="PROSITE" id="PS51379"/>
    </source>
</evidence>
<dbReference type="FunFam" id="3.30.70.20:FF:000022">
    <property type="entry name" value="Pyruvate:ferredoxin (Flavodoxin) oxidoreductase"/>
    <property type="match status" value="1"/>
</dbReference>
<dbReference type="FunFam" id="3.40.920.10:FF:000001">
    <property type="entry name" value="Pyruvate:ferredoxin (Flavodoxin) oxidoreductase"/>
    <property type="match status" value="1"/>
</dbReference>
<feature type="binding site" evidence="10">
    <location>
        <begin position="998"/>
        <end position="1003"/>
    </location>
    <ligand>
        <name>thiamine diphosphate</name>
        <dbReference type="ChEBI" id="CHEBI:58937"/>
    </ligand>
</feature>
<gene>
    <name evidence="14" type="primary">nifJ</name>
    <name evidence="14" type="ORF">CUN50_01355</name>
</gene>
<feature type="binding site" evidence="12">
    <location>
        <position position="749"/>
    </location>
    <ligand>
        <name>[4Fe-4S] cluster</name>
        <dbReference type="ChEBI" id="CHEBI:49883"/>
        <label>2</label>
    </ligand>
</feature>
<dbReference type="GO" id="GO:0022900">
    <property type="term" value="P:electron transport chain"/>
    <property type="evidence" value="ECO:0007669"/>
    <property type="project" value="InterPro"/>
</dbReference>
<dbReference type="PROSITE" id="PS51379">
    <property type="entry name" value="4FE4S_FER_2"/>
    <property type="match status" value="2"/>
</dbReference>
<dbReference type="GO" id="GO:0016903">
    <property type="term" value="F:oxidoreductase activity, acting on the aldehyde or oxo group of donors"/>
    <property type="evidence" value="ECO:0007669"/>
    <property type="project" value="InterPro"/>
</dbReference>
<keyword evidence="6 9" id="KW-0560">Oxidoreductase</keyword>
<feature type="binding site" evidence="12">
    <location>
        <position position="700"/>
    </location>
    <ligand>
        <name>[4Fe-4S] cluster</name>
        <dbReference type="ChEBI" id="CHEBI:49883"/>
        <label>2</label>
    </ligand>
</feature>
<dbReference type="Proteomes" id="UP000228947">
    <property type="component" value="Unassembled WGS sequence"/>
</dbReference>
<dbReference type="Gene3D" id="3.40.50.920">
    <property type="match status" value="1"/>
</dbReference>
<evidence type="ECO:0000256" key="2">
    <source>
        <dbReference type="ARBA" id="ARBA00022448"/>
    </source>
</evidence>
<keyword evidence="8 12" id="KW-0411">Iron-sulfur</keyword>
<dbReference type="GO" id="GO:0005506">
    <property type="term" value="F:iron ion binding"/>
    <property type="evidence" value="ECO:0007669"/>
    <property type="project" value="InterPro"/>
</dbReference>
<feature type="binding site" evidence="12">
    <location>
        <position position="820"/>
    </location>
    <ligand>
        <name>[4Fe-4S] cluster</name>
        <dbReference type="ChEBI" id="CHEBI:49883"/>
        <label>3</label>
    </ligand>
</feature>
<dbReference type="InterPro" id="IPR017900">
    <property type="entry name" value="4Fe4S_Fe_S_CS"/>
</dbReference>
<dbReference type="Pfam" id="PF01855">
    <property type="entry name" value="POR_N"/>
    <property type="match status" value="1"/>
</dbReference>
<dbReference type="InterPro" id="IPR011766">
    <property type="entry name" value="TPP_enzyme_TPP-bd"/>
</dbReference>
<dbReference type="InterPro" id="IPR017896">
    <property type="entry name" value="4Fe4S_Fe-S-bd"/>
</dbReference>
<feature type="domain" description="4Fe-4S ferredoxin-type" evidence="13">
    <location>
        <begin position="681"/>
        <end position="710"/>
    </location>
</feature>
<feature type="site" description="Important for catalytic activity" evidence="11">
    <location>
        <position position="30"/>
    </location>
</feature>
<evidence type="ECO:0000256" key="11">
    <source>
        <dbReference type="PIRSR" id="PIRSR000159-2"/>
    </source>
</evidence>
<dbReference type="InterPro" id="IPR033412">
    <property type="entry name" value="PFOR_II"/>
</dbReference>
<feature type="domain" description="4Fe-4S ferredoxin-type" evidence="13">
    <location>
        <begin position="737"/>
        <end position="766"/>
    </location>
</feature>
<organism evidence="14 15">
    <name type="scientific">Candidatus Thermofonsia Clade 1 bacterium</name>
    <dbReference type="NCBI Taxonomy" id="2364210"/>
    <lineage>
        <taxon>Bacteria</taxon>
        <taxon>Bacillati</taxon>
        <taxon>Chloroflexota</taxon>
        <taxon>Candidatus Thermofontia</taxon>
        <taxon>Candidatus Thermofonsia Clade 1</taxon>
    </lineage>
</organism>
<dbReference type="Pfam" id="PF01558">
    <property type="entry name" value="POR"/>
    <property type="match status" value="1"/>
</dbReference>
<keyword evidence="2 9" id="KW-0813">Transport</keyword>
<dbReference type="Gene3D" id="3.40.920.10">
    <property type="entry name" value="Pyruvate-ferredoxin oxidoreductase, PFOR, domain III"/>
    <property type="match status" value="1"/>
</dbReference>
<dbReference type="Gene3D" id="3.40.50.970">
    <property type="match status" value="2"/>
</dbReference>
<dbReference type="InterPro" id="IPR037112">
    <property type="entry name" value="Pyrv-flavodox_OxR_EKR_sf"/>
</dbReference>
<evidence type="ECO:0000256" key="3">
    <source>
        <dbReference type="ARBA" id="ARBA00022485"/>
    </source>
</evidence>
<dbReference type="Pfam" id="PF02775">
    <property type="entry name" value="TPP_enzyme_C"/>
    <property type="match status" value="1"/>
</dbReference>
<feature type="binding site" evidence="12">
    <location>
        <position position="696"/>
    </location>
    <ligand>
        <name>[4Fe-4S] cluster</name>
        <dbReference type="ChEBI" id="CHEBI:49883"/>
        <label>1</label>
    </ligand>
</feature>
<evidence type="ECO:0000256" key="1">
    <source>
        <dbReference type="ARBA" id="ARBA00009032"/>
    </source>
</evidence>
<feature type="binding site" evidence="12">
    <location>
        <position position="752"/>
    </location>
    <ligand>
        <name>[4Fe-4S] cluster</name>
        <dbReference type="ChEBI" id="CHEBI:49883"/>
        <label>2</label>
    </ligand>
</feature>
<feature type="binding site" evidence="12">
    <location>
        <position position="693"/>
    </location>
    <ligand>
        <name>[4Fe-4S] cluster</name>
        <dbReference type="ChEBI" id="CHEBI:49883"/>
        <label>1</label>
    </ligand>
</feature>
<dbReference type="Pfam" id="PF17147">
    <property type="entry name" value="PFOR_II"/>
    <property type="match status" value="1"/>
</dbReference>
<feature type="binding site" evidence="10">
    <location>
        <position position="848"/>
    </location>
    <ligand>
        <name>thiamine diphosphate</name>
        <dbReference type="ChEBI" id="CHEBI:58937"/>
    </ligand>
</feature>
<feature type="binding site" evidence="10">
    <location>
        <position position="825"/>
    </location>
    <ligand>
        <name>thiamine diphosphate</name>
        <dbReference type="ChEBI" id="CHEBI:58937"/>
    </ligand>
</feature>
<dbReference type="AlphaFoldDB" id="A0A2M8Q084"/>
<evidence type="ECO:0000256" key="9">
    <source>
        <dbReference type="PIRNR" id="PIRNR000159"/>
    </source>
</evidence>
<dbReference type="Gene3D" id="3.30.70.20">
    <property type="match status" value="1"/>
</dbReference>
<feature type="binding site" evidence="12">
    <location>
        <position position="756"/>
    </location>
    <ligand>
        <name>[4Fe-4S] cluster</name>
        <dbReference type="ChEBI" id="CHEBI:49883"/>
        <label>1</label>
    </ligand>
</feature>
<dbReference type="GO" id="GO:0051539">
    <property type="term" value="F:4 iron, 4 sulfur cluster binding"/>
    <property type="evidence" value="ECO:0007669"/>
    <property type="project" value="UniProtKB-KW"/>
</dbReference>
<comment type="caution">
    <text evidence="14">The sequence shown here is derived from an EMBL/GenBank/DDBJ whole genome shotgun (WGS) entry which is preliminary data.</text>
</comment>
<dbReference type="SUPFAM" id="SSF52518">
    <property type="entry name" value="Thiamin diphosphate-binding fold (THDP-binding)"/>
    <property type="match status" value="2"/>
</dbReference>
<keyword evidence="3 12" id="KW-0004">4Fe-4S</keyword>
<dbReference type="InterPro" id="IPR011895">
    <property type="entry name" value="Pyrv_flavodox_OxRed"/>
</dbReference>
<dbReference type="Gene3D" id="4.10.780.10">
    <property type="entry name" value="Pyruvate-flavodoxin oxidoreductase, EKR domain"/>
    <property type="match status" value="1"/>
</dbReference>
<feature type="binding site" evidence="10">
    <location>
        <position position="30"/>
    </location>
    <ligand>
        <name>pyruvate</name>
        <dbReference type="ChEBI" id="CHEBI:15361"/>
    </ligand>
</feature>
<feature type="binding site" evidence="10">
    <location>
        <position position="113"/>
    </location>
    <ligand>
        <name>pyruvate</name>
        <dbReference type="ChEBI" id="CHEBI:15361"/>
    </ligand>
</feature>
<dbReference type="Pfam" id="PF10371">
    <property type="entry name" value="EKR"/>
    <property type="match status" value="1"/>
</dbReference>
<protein>
    <submittedName>
        <fullName evidence="14">Pyruvate:ferredoxin (Flavodoxin) oxidoreductase</fullName>
    </submittedName>
</protein>
<dbReference type="FunFam" id="3.40.50.970:FF:000012">
    <property type="entry name" value="Pyruvate:ferredoxin (Flavodoxin) oxidoreductase"/>
    <property type="match status" value="1"/>
</dbReference>
<dbReference type="FunFam" id="3.40.50.970:FF:000041">
    <property type="entry name" value="Pyruvate:ferredoxin (Flavodoxin) oxidoreductase"/>
    <property type="match status" value="1"/>
</dbReference>
<dbReference type="PANTHER" id="PTHR32154:SF0">
    <property type="entry name" value="PYRUVATE-FLAVODOXIN OXIDOREDUCTASE-RELATED"/>
    <property type="match status" value="1"/>
</dbReference>
<dbReference type="SUPFAM" id="SSF54862">
    <property type="entry name" value="4Fe-4S ferredoxins"/>
    <property type="match status" value="1"/>
</dbReference>
<feature type="site" description="Important for catalytic activity" evidence="11">
    <location>
        <position position="63"/>
    </location>
</feature>
<evidence type="ECO:0000313" key="14">
    <source>
        <dbReference type="EMBL" id="PJF43214.1"/>
    </source>
</evidence>
<sequence length="1183" mass="130083">MTEYITLDGNEAVARIAYKLSEVIAIYPITPSSPMGEWADEWASLGQPNLWGSVPQVVEMQSEGGAAGAIHGALQAGALATTFTASQGLLLMIPNMYKIAGELTPTVFHIAARSIAAQALSIFGDHQDVMAARQTGWAMLASNSVQEAHDLALIAHAATLKARLPFLHFFDGFRTSHEVQKIAVVDDDVLRAMIDDSLIAAHRARALSPDHPVVRGTAQNPDTYFQARETVNPYYAACPQIVQATMDQFAALTGRSYKLYEYYGAPEADRVIVIMGSGAETVHETIDYLNARGEKLGVLKVRLFRPFAAALFADALPKSARAIAVLDRTKEPGSGGEPLYLDVVNALYENWESAPLPRIVGGRYGLSSKEFTPAMVKAIYENLAQPKPKNHFTIGIIDDVSHTSLAFDPDFSIEPETTVRALFYGLGADGTVGANKNSIKIIGENTDNYAQGYFVYDSKKSGSMTISHLRFGKQPIRSTYLITKANFVACHQPNFLERYDILRDAVEGGTFLLNTPYGPEEIWDRLPRRVQEQIIAKRLKFYVIDAYKVAAENGMKGRINTVMQVCFFAIAGVLPRDEAIAQIKHAIEKTYGKKGEEIVQMNLRAVDSTLERLHQVRVPDRVTSERALLPPLVGNPPEFVRNVLGEMTARRGDLLPVSVFPPDGTYPVGTTKYEKRNLALEIPVWEPDICIQCGKCAMVCPHAVIRIKAYQPELLAQAPPTFKATDAKDTDWHGLKYTIQVSPEDCTGCGICVDVCPAKSKSAANLRAINMRPQPPLRESERANWEFFLSLPEVDRRLIKATSIRQQQAQQPLFEFSGACSGCGETPYIKLATQLFGDRMIVANATGCSSIYGGNMPTTPWTANAEGYGPAWSNSLFEDNAEFGFGIRVAVDQHAAYARQLLMQLSGTLGDLATAILESDQRDEAEIYAQRERVKALKARLQSLDSPEARRLLAVADYLVKKSVWLIGGDGWAYDIGFGGLDHVLSSGRNLKVLVLDTEVYSNTGGQASKATPRAAVAKFAAGGKPAAKKDLGMIAMSYGNVYVARVAMGGRDEQTLRAFIEAEAYDGPALIIAYSHCIAHGINMMTAMRNQKAAVESGQWLLYRYNPERAAHGENPLQLDSRPPKLPVKTYLQMENRFKMLELSKPEVARALFEEAQRDVNTRYALYEYLARRPISVGNGTH</sequence>
<dbReference type="InterPro" id="IPR050722">
    <property type="entry name" value="Pyruvate:ferred/Flavod_OxRd"/>
</dbReference>
<comment type="cofactor">
    <cofactor evidence="12">
        <name>[4Fe-4S] cluster</name>
        <dbReference type="ChEBI" id="CHEBI:49883"/>
    </cofactor>
    <text evidence="12">Binds 3 [4Fe-4S] clusters per subunit.</text>
</comment>
<comment type="similarity">
    <text evidence="1 9">Belongs to the pyruvate:ferredoxin/flavodoxin oxidoreductase family.</text>
</comment>
<evidence type="ECO:0000256" key="4">
    <source>
        <dbReference type="ARBA" id="ARBA00022723"/>
    </source>
</evidence>